<dbReference type="Gene3D" id="3.30.70.270">
    <property type="match status" value="1"/>
</dbReference>
<evidence type="ECO:0000313" key="10">
    <source>
        <dbReference type="RefSeq" id="XP_025836679.1"/>
    </source>
</evidence>
<dbReference type="GO" id="GO:0004519">
    <property type="term" value="F:endonuclease activity"/>
    <property type="evidence" value="ECO:0007669"/>
    <property type="project" value="UniProtKB-KW"/>
</dbReference>
<protein>
    <submittedName>
        <fullName evidence="10">Uncharacterized protein LOC112906564</fullName>
    </submittedName>
</protein>
<dbReference type="RefSeq" id="XP_025836679.1">
    <property type="nucleotide sequence ID" value="XM_025980894.1"/>
</dbReference>
<evidence type="ECO:0000256" key="2">
    <source>
        <dbReference type="ARBA" id="ARBA00022679"/>
    </source>
</evidence>
<dbReference type="KEGG" id="apln:112906564"/>
<keyword evidence="6" id="KW-0378">Hydrolase</keyword>
<keyword evidence="4" id="KW-0540">Nuclease</keyword>
<dbReference type="PANTHER" id="PTHR24559">
    <property type="entry name" value="TRANSPOSON TY3-I GAG-POL POLYPROTEIN"/>
    <property type="match status" value="1"/>
</dbReference>
<dbReference type="FunFam" id="3.10.10.10:FF:000007">
    <property type="entry name" value="Retrovirus-related Pol polyprotein from transposon 17.6-like Protein"/>
    <property type="match status" value="1"/>
</dbReference>
<dbReference type="AlphaFoldDB" id="A0A7F5RKY1"/>
<keyword evidence="7" id="KW-0695">RNA-directed DNA polymerase</keyword>
<dbReference type="GO" id="GO:0003964">
    <property type="term" value="F:RNA-directed DNA polymerase activity"/>
    <property type="evidence" value="ECO:0007669"/>
    <property type="project" value="UniProtKB-KW"/>
</dbReference>
<evidence type="ECO:0000256" key="6">
    <source>
        <dbReference type="ARBA" id="ARBA00022801"/>
    </source>
</evidence>
<dbReference type="InterPro" id="IPR043502">
    <property type="entry name" value="DNA/RNA_pol_sf"/>
</dbReference>
<evidence type="ECO:0000259" key="8">
    <source>
        <dbReference type="Pfam" id="PF00078"/>
    </source>
</evidence>
<organism evidence="9 10">
    <name type="scientific">Agrilus planipennis</name>
    <name type="common">Emerald ash borer</name>
    <name type="synonym">Agrilus marcopoli</name>
    <dbReference type="NCBI Taxonomy" id="224129"/>
    <lineage>
        <taxon>Eukaryota</taxon>
        <taxon>Metazoa</taxon>
        <taxon>Ecdysozoa</taxon>
        <taxon>Arthropoda</taxon>
        <taxon>Hexapoda</taxon>
        <taxon>Insecta</taxon>
        <taxon>Pterygota</taxon>
        <taxon>Neoptera</taxon>
        <taxon>Endopterygota</taxon>
        <taxon>Coleoptera</taxon>
        <taxon>Polyphaga</taxon>
        <taxon>Elateriformia</taxon>
        <taxon>Buprestoidea</taxon>
        <taxon>Buprestidae</taxon>
        <taxon>Agrilinae</taxon>
        <taxon>Agrilus</taxon>
    </lineage>
</organism>
<evidence type="ECO:0000256" key="1">
    <source>
        <dbReference type="ARBA" id="ARBA00022670"/>
    </source>
</evidence>
<dbReference type="GO" id="GO:0006508">
    <property type="term" value="P:proteolysis"/>
    <property type="evidence" value="ECO:0007669"/>
    <property type="project" value="UniProtKB-KW"/>
</dbReference>
<evidence type="ECO:0000256" key="5">
    <source>
        <dbReference type="ARBA" id="ARBA00022759"/>
    </source>
</evidence>
<dbReference type="InterPro" id="IPR053134">
    <property type="entry name" value="RNA-dir_DNA_polymerase"/>
</dbReference>
<dbReference type="Gene3D" id="3.10.10.10">
    <property type="entry name" value="HIV Type 1 Reverse Transcriptase, subunit A, domain 1"/>
    <property type="match status" value="1"/>
</dbReference>
<name>A0A7F5RKY1_AGRPL</name>
<dbReference type="Pfam" id="PF00078">
    <property type="entry name" value="RVT_1"/>
    <property type="match status" value="1"/>
</dbReference>
<evidence type="ECO:0000256" key="7">
    <source>
        <dbReference type="ARBA" id="ARBA00022918"/>
    </source>
</evidence>
<evidence type="ECO:0000256" key="4">
    <source>
        <dbReference type="ARBA" id="ARBA00022722"/>
    </source>
</evidence>
<reference evidence="10" key="1">
    <citation type="submission" date="2025-08" db="UniProtKB">
        <authorList>
            <consortium name="RefSeq"/>
        </authorList>
    </citation>
    <scope>IDENTIFICATION</scope>
    <source>
        <tissue evidence="10">Entire body</tissue>
    </source>
</reference>
<feature type="domain" description="Reverse transcriptase" evidence="8">
    <location>
        <begin position="6"/>
        <end position="107"/>
    </location>
</feature>
<sequence length="224" mass="25938">MDASGEKKYRLVIDYRCLNEKTVEDKYPMPKIEEILDNLGRSTYISTLDLAQGFHQIEVAKDSIEKTAFTVDNGHYEYVRMPFGLKNAPATFERVMENVLRKYLNKHQELRDIEGRMAEAEEQLLLRKLGEGDDVRDHLNDFFDTVDKLESMGENISNNLQTIMLLYSLPASYEGFRTAIETRDILPSPEELKVKILTHNELKPMKTLPDIKLNLASRATCVYW</sequence>
<keyword evidence="3" id="KW-0548">Nucleotidyltransferase</keyword>
<dbReference type="CDD" id="cd01647">
    <property type="entry name" value="RT_LTR"/>
    <property type="match status" value="1"/>
</dbReference>
<dbReference type="GO" id="GO:0008233">
    <property type="term" value="F:peptidase activity"/>
    <property type="evidence" value="ECO:0007669"/>
    <property type="project" value="UniProtKB-KW"/>
</dbReference>
<accession>A0A7F5RKY1</accession>
<keyword evidence="2" id="KW-0808">Transferase</keyword>
<dbReference type="OrthoDB" id="420169at2759"/>
<keyword evidence="5" id="KW-0255">Endonuclease</keyword>
<dbReference type="PANTHER" id="PTHR24559:SF435">
    <property type="entry name" value="RIBONUCLEASE H"/>
    <property type="match status" value="1"/>
</dbReference>
<dbReference type="GeneID" id="112906564"/>
<dbReference type="SUPFAM" id="SSF56672">
    <property type="entry name" value="DNA/RNA polymerases"/>
    <property type="match status" value="1"/>
</dbReference>
<evidence type="ECO:0000313" key="9">
    <source>
        <dbReference type="Proteomes" id="UP000192223"/>
    </source>
</evidence>
<dbReference type="Proteomes" id="UP000192223">
    <property type="component" value="Unplaced"/>
</dbReference>
<dbReference type="Pfam" id="PF14223">
    <property type="entry name" value="Retrotran_gag_2"/>
    <property type="match status" value="1"/>
</dbReference>
<proteinExistence type="predicted"/>
<evidence type="ECO:0000256" key="3">
    <source>
        <dbReference type="ARBA" id="ARBA00022695"/>
    </source>
</evidence>
<dbReference type="InterPro" id="IPR043128">
    <property type="entry name" value="Rev_trsase/Diguanyl_cyclase"/>
</dbReference>
<keyword evidence="1" id="KW-0645">Protease</keyword>
<dbReference type="InParanoid" id="A0A7F5RKY1"/>
<keyword evidence="9" id="KW-1185">Reference proteome</keyword>
<gene>
    <name evidence="10" type="primary">LOC112906564</name>
</gene>
<dbReference type="InterPro" id="IPR000477">
    <property type="entry name" value="RT_dom"/>
</dbReference>